<evidence type="ECO:0000256" key="20">
    <source>
        <dbReference type="ARBA" id="ARBA00049902"/>
    </source>
</evidence>
<dbReference type="NCBIfam" id="TIGR02614">
    <property type="entry name" value="ftsW"/>
    <property type="match status" value="1"/>
</dbReference>
<dbReference type="Proteomes" id="UP000621560">
    <property type="component" value="Unassembled WGS sequence"/>
</dbReference>
<feature type="transmembrane region" description="Helical" evidence="22">
    <location>
        <begin position="352"/>
        <end position="373"/>
    </location>
</feature>
<dbReference type="Pfam" id="PF01098">
    <property type="entry name" value="FTSW_RODA_SPOVE"/>
    <property type="match status" value="1"/>
</dbReference>
<evidence type="ECO:0000256" key="19">
    <source>
        <dbReference type="ARBA" id="ARBA00044770"/>
    </source>
</evidence>
<protein>
    <recommendedName>
        <fullName evidence="17">Probable peptidoglycan glycosyltransferase FtsW</fullName>
        <ecNumber evidence="19">2.4.99.28</ecNumber>
    </recommendedName>
    <alternativeName>
        <fullName evidence="18">Cell division protein FtsW</fullName>
    </alternativeName>
    <alternativeName>
        <fullName evidence="15">Cell wall polymerase</fullName>
    </alternativeName>
    <alternativeName>
        <fullName evidence="14">Peptidoglycan polymerase</fullName>
    </alternativeName>
</protein>
<keyword evidence="5" id="KW-0328">Glycosyltransferase</keyword>
<evidence type="ECO:0000256" key="8">
    <source>
        <dbReference type="ARBA" id="ARBA00022960"/>
    </source>
</evidence>
<feature type="transmembrane region" description="Helical" evidence="22">
    <location>
        <begin position="148"/>
        <end position="165"/>
    </location>
</feature>
<keyword evidence="11 22" id="KW-0472">Membrane</keyword>
<feature type="transmembrane region" description="Helical" evidence="22">
    <location>
        <begin position="82"/>
        <end position="100"/>
    </location>
</feature>
<feature type="transmembrane region" description="Helical" evidence="22">
    <location>
        <begin position="193"/>
        <end position="213"/>
    </location>
</feature>
<dbReference type="GO" id="GO:0009252">
    <property type="term" value="P:peptidoglycan biosynthetic process"/>
    <property type="evidence" value="ECO:0007669"/>
    <property type="project" value="UniProtKB-KW"/>
</dbReference>
<keyword evidence="6" id="KW-0808">Transferase</keyword>
<accession>A0A927BUX7</accession>
<evidence type="ECO:0000256" key="14">
    <source>
        <dbReference type="ARBA" id="ARBA00032370"/>
    </source>
</evidence>
<feature type="transmembrane region" description="Helical" evidence="22">
    <location>
        <begin position="277"/>
        <end position="303"/>
    </location>
</feature>
<dbReference type="PANTHER" id="PTHR30474:SF2">
    <property type="entry name" value="PEPTIDOGLYCAN GLYCOSYLTRANSFERASE FTSW-RELATED"/>
    <property type="match status" value="1"/>
</dbReference>
<proteinExistence type="inferred from homology"/>
<evidence type="ECO:0000256" key="10">
    <source>
        <dbReference type="ARBA" id="ARBA00022989"/>
    </source>
</evidence>
<keyword evidence="8" id="KW-0133">Cell shape</keyword>
<evidence type="ECO:0000256" key="1">
    <source>
        <dbReference type="ARBA" id="ARBA00004651"/>
    </source>
</evidence>
<evidence type="ECO:0000256" key="22">
    <source>
        <dbReference type="SAM" id="Phobius"/>
    </source>
</evidence>
<comment type="pathway">
    <text evidence="2">Cell wall biogenesis; peptidoglycan biosynthesis.</text>
</comment>
<organism evidence="23 24">
    <name type="scientific">Paenibacillus sabuli</name>
    <dbReference type="NCBI Taxonomy" id="2772509"/>
    <lineage>
        <taxon>Bacteria</taxon>
        <taxon>Bacillati</taxon>
        <taxon>Bacillota</taxon>
        <taxon>Bacilli</taxon>
        <taxon>Bacillales</taxon>
        <taxon>Paenibacillaceae</taxon>
        <taxon>Paenibacillus</taxon>
    </lineage>
</organism>
<comment type="catalytic activity">
    <reaction evidence="20">
        <text>[GlcNAc-(1-&gt;4)-Mur2Ac(oyl-L-Ala-gamma-D-Glu-L-Lys-D-Ala-D-Ala)](n)-di-trans,octa-cis-undecaprenyl diphosphate + beta-D-GlcNAc-(1-&gt;4)-Mur2Ac(oyl-L-Ala-gamma-D-Glu-L-Lys-D-Ala-D-Ala)-di-trans,octa-cis-undecaprenyl diphosphate = [GlcNAc-(1-&gt;4)-Mur2Ac(oyl-L-Ala-gamma-D-Glu-L-Lys-D-Ala-D-Ala)](n+1)-di-trans,octa-cis-undecaprenyl diphosphate + di-trans,octa-cis-undecaprenyl diphosphate + H(+)</text>
        <dbReference type="Rhea" id="RHEA:23708"/>
        <dbReference type="Rhea" id="RHEA-COMP:9602"/>
        <dbReference type="Rhea" id="RHEA-COMP:9603"/>
        <dbReference type="ChEBI" id="CHEBI:15378"/>
        <dbReference type="ChEBI" id="CHEBI:58405"/>
        <dbReference type="ChEBI" id="CHEBI:60033"/>
        <dbReference type="ChEBI" id="CHEBI:78435"/>
        <dbReference type="EC" id="2.4.99.28"/>
    </reaction>
</comment>
<dbReference type="EMBL" id="JACXIZ010000021">
    <property type="protein sequence ID" value="MBD2846200.1"/>
    <property type="molecule type" value="Genomic_DNA"/>
</dbReference>
<keyword evidence="4" id="KW-0132">Cell division</keyword>
<evidence type="ECO:0000256" key="2">
    <source>
        <dbReference type="ARBA" id="ARBA00004752"/>
    </source>
</evidence>
<evidence type="ECO:0000256" key="4">
    <source>
        <dbReference type="ARBA" id="ARBA00022618"/>
    </source>
</evidence>
<keyword evidence="7 22" id="KW-0812">Transmembrane</keyword>
<keyword evidence="13" id="KW-0961">Cell wall biogenesis/degradation</keyword>
<keyword evidence="9" id="KW-0573">Peptidoglycan synthesis</keyword>
<evidence type="ECO:0000256" key="9">
    <source>
        <dbReference type="ARBA" id="ARBA00022984"/>
    </source>
</evidence>
<evidence type="ECO:0000256" key="13">
    <source>
        <dbReference type="ARBA" id="ARBA00023316"/>
    </source>
</evidence>
<dbReference type="RefSeq" id="WP_190918405.1">
    <property type="nucleotide sequence ID" value="NZ_JACXIZ010000021.1"/>
</dbReference>
<keyword evidence="3" id="KW-1003">Cell membrane</keyword>
<dbReference type="GO" id="GO:0051301">
    <property type="term" value="P:cell division"/>
    <property type="evidence" value="ECO:0007669"/>
    <property type="project" value="UniProtKB-KW"/>
</dbReference>
<comment type="caution">
    <text evidence="23">The sequence shown here is derived from an EMBL/GenBank/DDBJ whole genome shotgun (WGS) entry which is preliminary data.</text>
</comment>
<feature type="transmembrane region" description="Helical" evidence="22">
    <location>
        <begin position="57"/>
        <end position="75"/>
    </location>
</feature>
<evidence type="ECO:0000256" key="16">
    <source>
        <dbReference type="ARBA" id="ARBA00038053"/>
    </source>
</evidence>
<evidence type="ECO:0000256" key="17">
    <source>
        <dbReference type="ARBA" id="ARBA00041185"/>
    </source>
</evidence>
<evidence type="ECO:0000256" key="7">
    <source>
        <dbReference type="ARBA" id="ARBA00022692"/>
    </source>
</evidence>
<dbReference type="GO" id="GO:0008360">
    <property type="term" value="P:regulation of cell shape"/>
    <property type="evidence" value="ECO:0007669"/>
    <property type="project" value="UniProtKB-KW"/>
</dbReference>
<evidence type="ECO:0000256" key="11">
    <source>
        <dbReference type="ARBA" id="ARBA00023136"/>
    </source>
</evidence>
<evidence type="ECO:0000256" key="3">
    <source>
        <dbReference type="ARBA" id="ARBA00022475"/>
    </source>
</evidence>
<comment type="function">
    <text evidence="21">Peptidoglycan polymerase that is essential for cell division.</text>
</comment>
<dbReference type="GO" id="GO:0032153">
    <property type="term" value="C:cell division site"/>
    <property type="evidence" value="ECO:0007669"/>
    <property type="project" value="TreeGrafter"/>
</dbReference>
<evidence type="ECO:0000256" key="5">
    <source>
        <dbReference type="ARBA" id="ARBA00022676"/>
    </source>
</evidence>
<comment type="similarity">
    <text evidence="16">Belongs to the SEDS family. FtsW subfamily.</text>
</comment>
<feature type="transmembrane region" description="Helical" evidence="22">
    <location>
        <begin position="112"/>
        <end position="136"/>
    </location>
</feature>
<evidence type="ECO:0000313" key="24">
    <source>
        <dbReference type="Proteomes" id="UP000621560"/>
    </source>
</evidence>
<evidence type="ECO:0000256" key="12">
    <source>
        <dbReference type="ARBA" id="ARBA00023306"/>
    </source>
</evidence>
<evidence type="ECO:0000313" key="23">
    <source>
        <dbReference type="EMBL" id="MBD2846200.1"/>
    </source>
</evidence>
<keyword evidence="10 22" id="KW-1133">Transmembrane helix</keyword>
<gene>
    <name evidence="23" type="primary">ftsW</name>
    <name evidence="23" type="ORF">IDH44_13420</name>
</gene>
<name>A0A927BUX7_9BACL</name>
<reference evidence="23" key="1">
    <citation type="submission" date="2020-09" db="EMBL/GenBank/DDBJ databases">
        <title>A novel bacterium of genus Paenibacillus, isolated from South China Sea.</title>
        <authorList>
            <person name="Huang H."/>
            <person name="Mo K."/>
            <person name="Hu Y."/>
        </authorList>
    </citation>
    <scope>NUCLEOTIDE SEQUENCE</scope>
    <source>
        <strain evidence="23">IB182496</strain>
    </source>
</reference>
<dbReference type="PANTHER" id="PTHR30474">
    <property type="entry name" value="CELL CYCLE PROTEIN"/>
    <property type="match status" value="1"/>
</dbReference>
<keyword evidence="24" id="KW-1185">Reference proteome</keyword>
<evidence type="ECO:0000256" key="21">
    <source>
        <dbReference type="ARBA" id="ARBA00049966"/>
    </source>
</evidence>
<sequence>MNKPQTRTRGRPDFVLLILTLLLSGFGLVMVFSASSNIAVSSAEYGHDALYFLKRQLVWVALGTVIMLTVMNIRYERFKKGFILYFLPVLLMLIIVPFIGEERNGARSWFGFAGLGIQPTEFAKLALILYLGRLITKKGEKFREFKRGLLPIMVIVGFICGLIMLQPDLGSCLILAATAAVMIVAGGANLKHLFYSGVIVSVVVALMVSASMLHDPMAWQYRIDRFTTMMNPLEDMQGSGWHLSHSLFALGHGGLTGVGLGDGVQKLHYLTYAYSDFIFAVIGEEFGFIGSVLFLLVYLVFLWRGLLVCLRCSDVYGTVVGAGIVGMIAIQAFVNIGGVTGTIPITGVTLPFISHGGSSMLVVFGSVGVLLSISREYDRQPQRSTNKRKPTAR</sequence>
<dbReference type="GO" id="GO:0008955">
    <property type="term" value="F:peptidoglycan glycosyltransferase activity"/>
    <property type="evidence" value="ECO:0007669"/>
    <property type="project" value="UniProtKB-EC"/>
</dbReference>
<evidence type="ECO:0000256" key="6">
    <source>
        <dbReference type="ARBA" id="ARBA00022679"/>
    </source>
</evidence>
<dbReference type="AlphaFoldDB" id="A0A927BUX7"/>
<feature type="transmembrane region" description="Helical" evidence="22">
    <location>
        <begin position="315"/>
        <end position="340"/>
    </location>
</feature>
<keyword evidence="12" id="KW-0131">Cell cycle</keyword>
<evidence type="ECO:0000256" key="15">
    <source>
        <dbReference type="ARBA" id="ARBA00033270"/>
    </source>
</evidence>
<dbReference type="GO" id="GO:0071555">
    <property type="term" value="P:cell wall organization"/>
    <property type="evidence" value="ECO:0007669"/>
    <property type="project" value="UniProtKB-KW"/>
</dbReference>
<comment type="subcellular location">
    <subcellularLocation>
        <location evidence="1">Cell membrane</location>
        <topology evidence="1">Multi-pass membrane protein</topology>
    </subcellularLocation>
</comment>
<feature type="transmembrane region" description="Helical" evidence="22">
    <location>
        <begin position="171"/>
        <end position="188"/>
    </location>
</feature>
<evidence type="ECO:0000256" key="18">
    <source>
        <dbReference type="ARBA" id="ARBA00041418"/>
    </source>
</evidence>
<dbReference type="InterPro" id="IPR001182">
    <property type="entry name" value="FtsW/RodA"/>
</dbReference>
<dbReference type="GO" id="GO:0005886">
    <property type="term" value="C:plasma membrane"/>
    <property type="evidence" value="ECO:0007669"/>
    <property type="project" value="UniProtKB-SubCell"/>
</dbReference>
<dbReference type="InterPro" id="IPR013437">
    <property type="entry name" value="FtsW"/>
</dbReference>
<dbReference type="EC" id="2.4.99.28" evidence="19"/>
<dbReference type="GO" id="GO:0015648">
    <property type="term" value="F:lipid-linked peptidoglycan transporter activity"/>
    <property type="evidence" value="ECO:0007669"/>
    <property type="project" value="TreeGrafter"/>
</dbReference>